<gene>
    <name evidence="2" type="ORF">QBC47DRAFT_410694</name>
</gene>
<feature type="compositionally biased region" description="Basic and acidic residues" evidence="1">
    <location>
        <begin position="244"/>
        <end position="255"/>
    </location>
</feature>
<accession>A0AAJ0BKL4</accession>
<feature type="region of interest" description="Disordered" evidence="1">
    <location>
        <begin position="173"/>
        <end position="192"/>
    </location>
</feature>
<proteinExistence type="predicted"/>
<evidence type="ECO:0000313" key="2">
    <source>
        <dbReference type="EMBL" id="KAK1760013.1"/>
    </source>
</evidence>
<comment type="caution">
    <text evidence="2">The sequence shown here is derived from an EMBL/GenBank/DDBJ whole genome shotgun (WGS) entry which is preliminary data.</text>
</comment>
<feature type="region of interest" description="Disordered" evidence="1">
    <location>
        <begin position="244"/>
        <end position="267"/>
    </location>
</feature>
<evidence type="ECO:0000256" key="1">
    <source>
        <dbReference type="SAM" id="MobiDB-lite"/>
    </source>
</evidence>
<dbReference type="EMBL" id="MU839828">
    <property type="protein sequence ID" value="KAK1760013.1"/>
    <property type="molecule type" value="Genomic_DNA"/>
</dbReference>
<organism evidence="2 3">
    <name type="scientific">Echria macrotheca</name>
    <dbReference type="NCBI Taxonomy" id="438768"/>
    <lineage>
        <taxon>Eukaryota</taxon>
        <taxon>Fungi</taxon>
        <taxon>Dikarya</taxon>
        <taxon>Ascomycota</taxon>
        <taxon>Pezizomycotina</taxon>
        <taxon>Sordariomycetes</taxon>
        <taxon>Sordariomycetidae</taxon>
        <taxon>Sordariales</taxon>
        <taxon>Schizotheciaceae</taxon>
        <taxon>Echria</taxon>
    </lineage>
</organism>
<name>A0AAJ0BKL4_9PEZI</name>
<reference evidence="2" key="1">
    <citation type="submission" date="2023-06" db="EMBL/GenBank/DDBJ databases">
        <title>Genome-scale phylogeny and comparative genomics of the fungal order Sordariales.</title>
        <authorList>
            <consortium name="Lawrence Berkeley National Laboratory"/>
            <person name="Hensen N."/>
            <person name="Bonometti L."/>
            <person name="Westerberg I."/>
            <person name="Brannstrom I.O."/>
            <person name="Guillou S."/>
            <person name="Cros-Aarteil S."/>
            <person name="Calhoun S."/>
            <person name="Haridas S."/>
            <person name="Kuo A."/>
            <person name="Mondo S."/>
            <person name="Pangilinan J."/>
            <person name="Riley R."/>
            <person name="Labutti K."/>
            <person name="Andreopoulos B."/>
            <person name="Lipzen A."/>
            <person name="Chen C."/>
            <person name="Yanf M."/>
            <person name="Daum C."/>
            <person name="Ng V."/>
            <person name="Clum A."/>
            <person name="Steindorff A."/>
            <person name="Ohm R."/>
            <person name="Martin F."/>
            <person name="Silar P."/>
            <person name="Natvig D."/>
            <person name="Lalanne C."/>
            <person name="Gautier V."/>
            <person name="Ament-Velasquez S.L."/>
            <person name="Kruys A."/>
            <person name="Hutchinson M.I."/>
            <person name="Powell A.J."/>
            <person name="Barry K."/>
            <person name="Miller A.N."/>
            <person name="Grigoriev I.V."/>
            <person name="Debuchy R."/>
            <person name="Gladieux P."/>
            <person name="Thoren M.H."/>
            <person name="Johannesson H."/>
        </authorList>
    </citation>
    <scope>NUCLEOTIDE SEQUENCE</scope>
    <source>
        <strain evidence="2">PSN4</strain>
    </source>
</reference>
<dbReference type="PANTHER" id="PTHR40628">
    <property type="entry name" value="CHROMO DOMAIN-CONTAINING PROTEIN"/>
    <property type="match status" value="1"/>
</dbReference>
<dbReference type="AlphaFoldDB" id="A0AAJ0BKL4"/>
<feature type="region of interest" description="Disordered" evidence="1">
    <location>
        <begin position="308"/>
        <end position="357"/>
    </location>
</feature>
<dbReference type="Proteomes" id="UP001239445">
    <property type="component" value="Unassembled WGS sequence"/>
</dbReference>
<evidence type="ECO:0000313" key="3">
    <source>
        <dbReference type="Proteomes" id="UP001239445"/>
    </source>
</evidence>
<feature type="compositionally biased region" description="Basic and acidic residues" evidence="1">
    <location>
        <begin position="332"/>
        <end position="341"/>
    </location>
</feature>
<feature type="compositionally biased region" description="Polar residues" evidence="1">
    <location>
        <begin position="319"/>
        <end position="331"/>
    </location>
</feature>
<sequence>MSSEYSWRPLCPDWVINTTGNVNVARDRKWFTDYRPIKSFLDPSGGLKASKGLGVIGIGTVNLPVKRSPKLSGPDAHGKLRLENVLHVPTSACNIVSRLPKGHVLHLGVMSNGAAGSIMDEDGKQVAYLISHPTTELWHIRISGPPVGPTVGNSTLEWGEIVECSAHWSFSEREKWAPSQNATESKSHDATGRKYKTWTDEEMAYIQKIFGSEFDFLRQFHLKVYHQKDRDEGRRLIRNMMARDEKGNEEGDANKEAGPAADGPLTDEERAYMKKKWGGEYNFLRIHGWSIYKEEDREEGRNLIRTYIKNDKGDKSSSESDTALHPSSSNKTDVKRQRGDADITGDVRQSKRAKTTG</sequence>
<feature type="compositionally biased region" description="Basic and acidic residues" evidence="1">
    <location>
        <begin position="308"/>
        <end position="318"/>
    </location>
</feature>
<protein>
    <submittedName>
        <fullName evidence="2">Uncharacterized protein</fullName>
    </submittedName>
</protein>
<keyword evidence="3" id="KW-1185">Reference proteome</keyword>
<dbReference type="PANTHER" id="PTHR40628:SF1">
    <property type="entry name" value="CHROMO DOMAIN-CONTAINING PROTEIN"/>
    <property type="match status" value="1"/>
</dbReference>